<gene>
    <name evidence="4" type="ORF">G2W53_035045</name>
</gene>
<dbReference type="Proteomes" id="UP000634136">
    <property type="component" value="Unassembled WGS sequence"/>
</dbReference>
<keyword evidence="1" id="KW-0175">Coiled coil</keyword>
<keyword evidence="5" id="KW-1185">Reference proteome</keyword>
<dbReference type="Pfam" id="PF04195">
    <property type="entry name" value="Transposase_28"/>
    <property type="match status" value="1"/>
</dbReference>
<protein>
    <submittedName>
        <fullName evidence="4">Putative transmembrane protein</fullName>
    </submittedName>
</protein>
<evidence type="ECO:0000313" key="4">
    <source>
        <dbReference type="EMBL" id="KAF7808302.1"/>
    </source>
</evidence>
<feature type="region of interest" description="Disordered" evidence="2">
    <location>
        <begin position="505"/>
        <end position="524"/>
    </location>
</feature>
<name>A0A834SR64_9FABA</name>
<dbReference type="OrthoDB" id="1460665at2759"/>
<reference evidence="4" key="1">
    <citation type="submission" date="2020-09" db="EMBL/GenBank/DDBJ databases">
        <title>Genome-Enabled Discovery of Anthraquinone Biosynthesis in Senna tora.</title>
        <authorList>
            <person name="Kang S.-H."/>
            <person name="Pandey R.P."/>
            <person name="Lee C.-M."/>
            <person name="Sim J.-S."/>
            <person name="Jeong J.-T."/>
            <person name="Choi B.-S."/>
            <person name="Jung M."/>
            <person name="Ginzburg D."/>
            <person name="Zhao K."/>
            <person name="Won S.Y."/>
            <person name="Oh T.-J."/>
            <person name="Yu Y."/>
            <person name="Kim N.-H."/>
            <person name="Lee O.R."/>
            <person name="Lee T.-H."/>
            <person name="Bashyal P."/>
            <person name="Kim T.-S."/>
            <person name="Lee W.-H."/>
            <person name="Kawkins C."/>
            <person name="Kim C.-K."/>
            <person name="Kim J.S."/>
            <person name="Ahn B.O."/>
            <person name="Rhee S.Y."/>
            <person name="Sohng J.K."/>
        </authorList>
    </citation>
    <scope>NUCLEOTIDE SEQUENCE</scope>
    <source>
        <tissue evidence="4">Leaf</tissue>
    </source>
</reference>
<keyword evidence="4" id="KW-0812">Transmembrane</keyword>
<dbReference type="InterPro" id="IPR007321">
    <property type="entry name" value="Transposase_28"/>
</dbReference>
<organism evidence="4 5">
    <name type="scientific">Senna tora</name>
    <dbReference type="NCBI Taxonomy" id="362788"/>
    <lineage>
        <taxon>Eukaryota</taxon>
        <taxon>Viridiplantae</taxon>
        <taxon>Streptophyta</taxon>
        <taxon>Embryophyta</taxon>
        <taxon>Tracheophyta</taxon>
        <taxon>Spermatophyta</taxon>
        <taxon>Magnoliopsida</taxon>
        <taxon>eudicotyledons</taxon>
        <taxon>Gunneridae</taxon>
        <taxon>Pentapetalae</taxon>
        <taxon>rosids</taxon>
        <taxon>fabids</taxon>
        <taxon>Fabales</taxon>
        <taxon>Fabaceae</taxon>
        <taxon>Caesalpinioideae</taxon>
        <taxon>Cassia clade</taxon>
        <taxon>Senna</taxon>
    </lineage>
</organism>
<proteinExistence type="predicted"/>
<dbReference type="EMBL" id="JAAIUW010000011">
    <property type="protein sequence ID" value="KAF7808302.1"/>
    <property type="molecule type" value="Genomic_DNA"/>
</dbReference>
<feature type="coiled-coil region" evidence="1">
    <location>
        <begin position="372"/>
        <end position="399"/>
    </location>
</feature>
<keyword evidence="4" id="KW-0472">Membrane</keyword>
<feature type="domain" description="Transposase (putative) gypsy type" evidence="3">
    <location>
        <begin position="131"/>
        <end position="185"/>
    </location>
</feature>
<evidence type="ECO:0000313" key="5">
    <source>
        <dbReference type="Proteomes" id="UP000634136"/>
    </source>
</evidence>
<dbReference type="AlphaFoldDB" id="A0A834SR64"/>
<accession>A0A834SR64</accession>
<evidence type="ECO:0000256" key="2">
    <source>
        <dbReference type="SAM" id="MobiDB-lite"/>
    </source>
</evidence>
<evidence type="ECO:0000256" key="1">
    <source>
        <dbReference type="SAM" id="Coils"/>
    </source>
</evidence>
<comment type="caution">
    <text evidence="4">The sequence shown here is derived from an EMBL/GenBank/DDBJ whole genome shotgun (WGS) entry which is preliminary data.</text>
</comment>
<sequence>MGGVWVVPLAVSSAPEDLPATAASSPSDEDLGVVGPWLVFRHTPKSCSCDLSWLDSSLSSHKTTICRVGRIRSLWESYFAPYENFLRSISDDASLSSGLSLANPCADESIFDGPVGSFGFYLFPLERSFIMPPFSDFEVGVLNYLGCPPSMLSPNCWLHMGGFQAICARLEITTTVESFFNLYVAVGVREGKYFHFQAWPLGKDSWVVPYEAHPRLELFEMSPASVETLNALHGKSYRYDDLVVFGLFLDVLPTFEVLAGRVLHNRDLLCVRRPLVLPLPGETSVLDFRASGKQPTDSPRSSVALHSRGSIPRAATEYSLFNNRYDAAAAATENLVYTHGLHVFAIVDEYENATDSRNAMAVEHAREIMVSSREVRADLDAATARVAFLEAELSELRRVAKISRAGEASQRALVSSLEAEMAISAQSSEVSALKAKVGYLEKRVIELQAEVDEEMDKGQDGANWGWDNFHAQLEYLNPGLEYHASSMCIDWEVVDGVFPPIPPDRGVAGSAGVSDDSADLTTERGGDPSVVIAPSPHGPPTVICSDGVPASPSTDEVVAAAVGAGNLVHEAGCCTLDASPRGIPAIRDLDGPFDGAYLFSASP</sequence>
<evidence type="ECO:0000259" key="3">
    <source>
        <dbReference type="Pfam" id="PF04195"/>
    </source>
</evidence>